<evidence type="ECO:0000256" key="2">
    <source>
        <dbReference type="PROSITE-ProRule" id="PRU00703"/>
    </source>
</evidence>
<dbReference type="EMBL" id="WUUS01000004">
    <property type="protein sequence ID" value="MXR41394.1"/>
    <property type="molecule type" value="Genomic_DNA"/>
</dbReference>
<dbReference type="PANTHER" id="PTHR43080">
    <property type="entry name" value="CBS DOMAIN-CONTAINING PROTEIN CBSX3, MITOCHONDRIAL"/>
    <property type="match status" value="1"/>
</dbReference>
<evidence type="ECO:0000256" key="1">
    <source>
        <dbReference type="ARBA" id="ARBA00023122"/>
    </source>
</evidence>
<name>A0A6B0SR31_9EURY</name>
<keyword evidence="5" id="KW-1185">Reference proteome</keyword>
<dbReference type="Gene3D" id="3.10.580.10">
    <property type="entry name" value="CBS-domain"/>
    <property type="match status" value="1"/>
</dbReference>
<dbReference type="InterPro" id="IPR046342">
    <property type="entry name" value="CBS_dom_sf"/>
</dbReference>
<dbReference type="OrthoDB" id="8919at2157"/>
<feature type="domain" description="CBS" evidence="3">
    <location>
        <begin position="13"/>
        <end position="71"/>
    </location>
</feature>
<dbReference type="InterPro" id="IPR000644">
    <property type="entry name" value="CBS_dom"/>
</dbReference>
<gene>
    <name evidence="4" type="ORF">GRX01_08590</name>
</gene>
<dbReference type="Pfam" id="PF00571">
    <property type="entry name" value="CBS"/>
    <property type="match status" value="2"/>
</dbReference>
<dbReference type="PANTHER" id="PTHR43080:SF2">
    <property type="entry name" value="CBS DOMAIN-CONTAINING PROTEIN"/>
    <property type="match status" value="1"/>
</dbReference>
<reference evidence="4 5" key="1">
    <citation type="submission" date="2019-12" db="EMBL/GenBank/DDBJ databases">
        <title>Isolation and characterization of three novel carbon monoxide-oxidizing members of Halobacteria from salione crusts and soils.</title>
        <authorList>
            <person name="Myers M.R."/>
            <person name="King G.M."/>
        </authorList>
    </citation>
    <scope>NUCLEOTIDE SEQUENCE [LARGE SCALE GENOMIC DNA]</scope>
    <source>
        <strain evidence="4 5">WSA2</strain>
    </source>
</reference>
<evidence type="ECO:0000313" key="5">
    <source>
        <dbReference type="Proteomes" id="UP000437065"/>
    </source>
</evidence>
<sequence length="133" mass="14293">MDDLDDVFVAQVMSESLYTVSPDTLVEEAATGMMERGIGSVIVVDDDGTLRGILTNTDFVQIVAERQPKDQTPVSEYMSTDLVTADPGDSLADVAATMLEHRFHHMPVTDGESGVVGVVSTTDLTAYVSNIPR</sequence>
<evidence type="ECO:0000313" key="4">
    <source>
        <dbReference type="EMBL" id="MXR41394.1"/>
    </source>
</evidence>
<keyword evidence="1 2" id="KW-0129">CBS domain</keyword>
<dbReference type="AlphaFoldDB" id="A0A6B0SR31"/>
<feature type="domain" description="CBS" evidence="3">
    <location>
        <begin position="78"/>
        <end position="133"/>
    </location>
</feature>
<organism evidence="4 5">
    <name type="scientific">Halobaculum saliterrae</name>
    <dbReference type="NCBI Taxonomy" id="2073113"/>
    <lineage>
        <taxon>Archaea</taxon>
        <taxon>Methanobacteriati</taxon>
        <taxon>Methanobacteriota</taxon>
        <taxon>Stenosarchaea group</taxon>
        <taxon>Halobacteria</taxon>
        <taxon>Halobacteriales</taxon>
        <taxon>Haloferacaceae</taxon>
        <taxon>Halobaculum</taxon>
    </lineage>
</organism>
<accession>A0A6B0SR31</accession>
<dbReference type="SMART" id="SM00116">
    <property type="entry name" value="CBS"/>
    <property type="match status" value="2"/>
</dbReference>
<dbReference type="SUPFAM" id="SSF54631">
    <property type="entry name" value="CBS-domain pair"/>
    <property type="match status" value="1"/>
</dbReference>
<dbReference type="PROSITE" id="PS51371">
    <property type="entry name" value="CBS"/>
    <property type="match status" value="2"/>
</dbReference>
<evidence type="ECO:0000259" key="3">
    <source>
        <dbReference type="PROSITE" id="PS51371"/>
    </source>
</evidence>
<dbReference type="CDD" id="cd09836">
    <property type="entry name" value="CBS_pair_arch"/>
    <property type="match status" value="1"/>
</dbReference>
<dbReference type="InterPro" id="IPR051257">
    <property type="entry name" value="Diverse_CBS-Domain"/>
</dbReference>
<dbReference type="RefSeq" id="WP_159665663.1">
    <property type="nucleotide sequence ID" value="NZ_WUUS01000004.1"/>
</dbReference>
<comment type="caution">
    <text evidence="4">The sequence shown here is derived from an EMBL/GenBank/DDBJ whole genome shotgun (WGS) entry which is preliminary data.</text>
</comment>
<protein>
    <submittedName>
        <fullName evidence="4">CBS domain-containing protein</fullName>
    </submittedName>
</protein>
<dbReference type="Proteomes" id="UP000437065">
    <property type="component" value="Unassembled WGS sequence"/>
</dbReference>
<proteinExistence type="predicted"/>